<gene>
    <name evidence="4" type="ORF">PPENT_87.1.T0260361</name>
</gene>
<sequence>MISIYSKICYLNIKISFSREYNCKLYYILCIELINFHFVISYTMNVKERVLLLEKQKKEREEAEQSMKIAKSTQITKVLEDQPQIQNTQSQQQEKEQINRENDVINTLNKKFNENHQIRDQIDGQLQKQNEMQTIIAQDSDEEIEKNDQIFVNELISQVNEKELQSEDRIYVSMINNEFTTEIKKSQRQSMDLQQINIHDRSQSILKSNLILNKLNQLILVRDDNDYLQNIDKILYIQRFVRQKLEKEQKERIEKEQLFIEKMNRYRINVLNELIQTEIKYVADLEILNMIKNLSIEKFPNKEDDIKVMFHINEILQFNTEFLSELQKNNNLKDPNAILIKNIIPLLNGFIFYYEYCKAYNQTRKITIQYEAMPAYQQFLKDIKIQNLLKGLTLNDYNIKPVQRLPKYVLLFKDLLKHTMPSHPDYQNVKFCLDTIEKINDKNNNEMDVYLKQAKLIELYQQFGSIQNLSVFKPNIFFIFEDICQIYTKKIKQRIIIYAFNNLLLFAKKNKVNALKYKLHIPITQQSYIKNMKDSLILKNSFEVVTRNESIIIVNGDQNTKQILKTKIENIINQQIELFQSKKDKKQEINYCVKVEMIGTQKNPKLNKNVTFYQINVTIDTVTIVCLIRFSQVKNLLQIVNKFDNKLKIPNITKSSSKNQKAIDERKLRIEQLLQIVFNSTQIIENNEYQKQVLEILKIDSKFYSLPEQKRLKPELFQSICKLKQNQVNSYLEILQELQQQTYNLKINKDDQQVKIGNEALQQPYCIEITLLTGQNLQVGFKKNTLTWFIKNAIANHINLKYFVDFKIFIVDTGGIIRVIEDDEKISTFLDKSKTGFLQVLKKMFKNGTKFQFIFRKYLYLPQKQEELEYRQDETRLKYLMFEIVFQAKNQIFPLSFLDFCLMTAFYSIATQQKIDKNLLKKALPNTVIKQHSEKLWFDQIQKEVAFREKQLQEFLIKQQQQQQNQKNSTIQGLSSQLMIACFQTNILYGMQLFFVECTKETIQIFQQKEFGIKLSPHILIGLNYNGFHFIRPENRVVLIKIDYGLISEIKSFVIEFTCKIKNCNLIFKTQTPYEIKHLILEYQELIKILNS</sequence>
<keyword evidence="2" id="KW-1133">Transmembrane helix</keyword>
<comment type="caution">
    <text evidence="4">The sequence shown here is derived from an EMBL/GenBank/DDBJ whole genome shotgun (WGS) entry which is preliminary data.</text>
</comment>
<proteinExistence type="predicted"/>
<dbReference type="PROSITE" id="PS50010">
    <property type="entry name" value="DH_2"/>
    <property type="match status" value="1"/>
</dbReference>
<dbReference type="GO" id="GO:0005085">
    <property type="term" value="F:guanyl-nucleotide exchange factor activity"/>
    <property type="evidence" value="ECO:0007669"/>
    <property type="project" value="InterPro"/>
</dbReference>
<evidence type="ECO:0000256" key="1">
    <source>
        <dbReference type="SAM" id="Coils"/>
    </source>
</evidence>
<dbReference type="OrthoDB" id="1716625at2759"/>
<feature type="domain" description="DH" evidence="3">
    <location>
        <begin position="266"/>
        <end position="446"/>
    </location>
</feature>
<protein>
    <recommendedName>
        <fullName evidence="3">DH domain-containing protein</fullName>
    </recommendedName>
</protein>
<dbReference type="InterPro" id="IPR051092">
    <property type="entry name" value="FYVE_RhoGEF_PH"/>
</dbReference>
<dbReference type="InterPro" id="IPR000219">
    <property type="entry name" value="DH_dom"/>
</dbReference>
<evidence type="ECO:0000313" key="5">
    <source>
        <dbReference type="Proteomes" id="UP000689195"/>
    </source>
</evidence>
<evidence type="ECO:0000256" key="2">
    <source>
        <dbReference type="SAM" id="Phobius"/>
    </source>
</evidence>
<evidence type="ECO:0000259" key="3">
    <source>
        <dbReference type="PROSITE" id="PS50010"/>
    </source>
</evidence>
<keyword evidence="2" id="KW-0812">Transmembrane</keyword>
<dbReference type="AlphaFoldDB" id="A0A8S1TUH7"/>
<evidence type="ECO:0000313" key="4">
    <source>
        <dbReference type="EMBL" id="CAD8155197.1"/>
    </source>
</evidence>
<dbReference type="PANTHER" id="PTHR12673:SF159">
    <property type="entry name" value="LD03170P"/>
    <property type="match status" value="1"/>
</dbReference>
<dbReference type="EMBL" id="CAJJDO010000026">
    <property type="protein sequence ID" value="CAD8155197.1"/>
    <property type="molecule type" value="Genomic_DNA"/>
</dbReference>
<dbReference type="GO" id="GO:0005737">
    <property type="term" value="C:cytoplasm"/>
    <property type="evidence" value="ECO:0007669"/>
    <property type="project" value="TreeGrafter"/>
</dbReference>
<name>A0A8S1TUH7_9CILI</name>
<dbReference type="CDD" id="cd06093">
    <property type="entry name" value="PX_domain"/>
    <property type="match status" value="1"/>
</dbReference>
<organism evidence="4 5">
    <name type="scientific">Paramecium pentaurelia</name>
    <dbReference type="NCBI Taxonomy" id="43138"/>
    <lineage>
        <taxon>Eukaryota</taxon>
        <taxon>Sar</taxon>
        <taxon>Alveolata</taxon>
        <taxon>Ciliophora</taxon>
        <taxon>Intramacronucleata</taxon>
        <taxon>Oligohymenophorea</taxon>
        <taxon>Peniculida</taxon>
        <taxon>Parameciidae</taxon>
        <taxon>Paramecium</taxon>
    </lineage>
</organism>
<feature type="coiled-coil region" evidence="1">
    <location>
        <begin position="53"/>
        <end position="111"/>
    </location>
</feature>
<keyword evidence="2" id="KW-0472">Membrane</keyword>
<reference evidence="4" key="1">
    <citation type="submission" date="2021-01" db="EMBL/GenBank/DDBJ databases">
        <authorList>
            <consortium name="Genoscope - CEA"/>
            <person name="William W."/>
        </authorList>
    </citation>
    <scope>NUCLEOTIDE SEQUENCE</scope>
</reference>
<dbReference type="Pfam" id="PF00621">
    <property type="entry name" value="RhoGEF"/>
    <property type="match status" value="1"/>
</dbReference>
<keyword evidence="5" id="KW-1185">Reference proteome</keyword>
<accession>A0A8S1TUH7</accession>
<dbReference type="PANTHER" id="PTHR12673">
    <property type="entry name" value="FACIOGENITAL DYSPLASIA PROTEIN"/>
    <property type="match status" value="1"/>
</dbReference>
<keyword evidence="1" id="KW-0175">Coiled coil</keyword>
<dbReference type="SMART" id="SM00325">
    <property type="entry name" value="RhoGEF"/>
    <property type="match status" value="1"/>
</dbReference>
<feature type="transmembrane region" description="Helical" evidence="2">
    <location>
        <begin position="25"/>
        <end position="44"/>
    </location>
</feature>
<dbReference type="CDD" id="cd00160">
    <property type="entry name" value="RhoGEF"/>
    <property type="match status" value="1"/>
</dbReference>
<dbReference type="Proteomes" id="UP000689195">
    <property type="component" value="Unassembled WGS sequence"/>
</dbReference>